<name>A0A8J3H9H5_9RHOB</name>
<feature type="transmembrane region" description="Helical" evidence="7">
    <location>
        <begin position="318"/>
        <end position="342"/>
    </location>
</feature>
<accession>A0A8J3H9H5</accession>
<protein>
    <submittedName>
        <fullName evidence="8">Lipopolysaccharide biosynthesis protein</fullName>
    </submittedName>
</protein>
<comment type="caution">
    <text evidence="8">The sequence shown here is derived from an EMBL/GenBank/DDBJ whole genome shotgun (WGS) entry which is preliminary data.</text>
</comment>
<feature type="transmembrane region" description="Helical" evidence="7">
    <location>
        <begin position="138"/>
        <end position="163"/>
    </location>
</feature>
<reference evidence="8" key="2">
    <citation type="submission" date="2020-09" db="EMBL/GenBank/DDBJ databases">
        <authorList>
            <person name="Sun Q."/>
            <person name="Zhou Y."/>
        </authorList>
    </citation>
    <scope>NUCLEOTIDE SEQUENCE</scope>
    <source>
        <strain evidence="8">CGMCC 1.7081</strain>
    </source>
</reference>
<organism evidence="8 9">
    <name type="scientific">Pseudodonghicola xiamenensis</name>
    <dbReference type="NCBI Taxonomy" id="337702"/>
    <lineage>
        <taxon>Bacteria</taxon>
        <taxon>Pseudomonadati</taxon>
        <taxon>Pseudomonadota</taxon>
        <taxon>Alphaproteobacteria</taxon>
        <taxon>Rhodobacterales</taxon>
        <taxon>Paracoccaceae</taxon>
        <taxon>Pseudodonghicola</taxon>
    </lineage>
</organism>
<feature type="transmembrane region" description="Helical" evidence="7">
    <location>
        <begin position="109"/>
        <end position="126"/>
    </location>
</feature>
<reference evidence="8" key="1">
    <citation type="journal article" date="2014" name="Int. J. Syst. Evol. Microbiol.">
        <title>Complete genome sequence of Corynebacterium casei LMG S-19264T (=DSM 44701T), isolated from a smear-ripened cheese.</title>
        <authorList>
            <consortium name="US DOE Joint Genome Institute (JGI-PGF)"/>
            <person name="Walter F."/>
            <person name="Albersmeier A."/>
            <person name="Kalinowski J."/>
            <person name="Ruckert C."/>
        </authorList>
    </citation>
    <scope>NUCLEOTIDE SEQUENCE</scope>
    <source>
        <strain evidence="8">CGMCC 1.7081</strain>
    </source>
</reference>
<evidence type="ECO:0000256" key="7">
    <source>
        <dbReference type="SAM" id="Phobius"/>
    </source>
</evidence>
<feature type="transmembrane region" description="Helical" evidence="7">
    <location>
        <begin position="36"/>
        <end position="63"/>
    </location>
</feature>
<gene>
    <name evidence="8" type="ORF">GCM10010961_26280</name>
</gene>
<sequence length="442" mass="47840">MARALRSASWLILSFGGAQALRLMSNLVLTRILYPEAFGLMALVSVVTIGLSLFSDIGIGPAIAQNKRGDDPAFLDTAWTLQLIRGFGLWGGACVLALPVAQFYGEPALAYYIPIAGIGAAITGFAPMKIETAHRHLLLGRLTVLELIAQAIGIAAMVALALATRSVSALVLGGPLQALARVVLTHYFLPGPRNHFRWDPEIAREIMRFGRWIFLSTALFFLTSQGDRLVLGRFLSMEMLGLYNIGYFLASFPTMMGHAVTNRLLIPIFRDRPAHEGEANFRKQRLLRIGLVSGMVGASLLMSLLGPALVEIMYDPRYLPAGAVVALMSCALVPSALGMTYDQAALAAGDSRSFFLYSAVRAVAQVSLILAGAIWFHLFGAIVAIAVAQFVAYPVLVWLARRHRVWDPLTDLGFFVLGGLGCAFALWLHWPLLADLPGASAF</sequence>
<feature type="transmembrane region" description="Helical" evidence="7">
    <location>
        <begin position="83"/>
        <end position="103"/>
    </location>
</feature>
<dbReference type="PANTHER" id="PTHR30250">
    <property type="entry name" value="PST FAMILY PREDICTED COLANIC ACID TRANSPORTER"/>
    <property type="match status" value="1"/>
</dbReference>
<feature type="transmembrane region" description="Helical" evidence="7">
    <location>
        <begin position="354"/>
        <end position="375"/>
    </location>
</feature>
<feature type="transmembrane region" description="Helical" evidence="7">
    <location>
        <begin position="381"/>
        <end position="400"/>
    </location>
</feature>
<evidence type="ECO:0000256" key="3">
    <source>
        <dbReference type="ARBA" id="ARBA00022475"/>
    </source>
</evidence>
<evidence type="ECO:0000256" key="5">
    <source>
        <dbReference type="ARBA" id="ARBA00022989"/>
    </source>
</evidence>
<keyword evidence="9" id="KW-1185">Reference proteome</keyword>
<dbReference type="EMBL" id="BNAP01000011">
    <property type="protein sequence ID" value="GHG93657.1"/>
    <property type="molecule type" value="Genomic_DNA"/>
</dbReference>
<evidence type="ECO:0000256" key="6">
    <source>
        <dbReference type="ARBA" id="ARBA00023136"/>
    </source>
</evidence>
<dbReference type="PANTHER" id="PTHR30250:SF10">
    <property type="entry name" value="LIPOPOLYSACCHARIDE BIOSYNTHESIS PROTEIN WZXC"/>
    <property type="match status" value="1"/>
</dbReference>
<comment type="similarity">
    <text evidence="2">Belongs to the polysaccharide synthase family.</text>
</comment>
<proteinExistence type="inferred from homology"/>
<keyword evidence="3" id="KW-1003">Cell membrane</keyword>
<feature type="transmembrane region" description="Helical" evidence="7">
    <location>
        <begin position="209"/>
        <end position="225"/>
    </location>
</feature>
<evidence type="ECO:0000256" key="1">
    <source>
        <dbReference type="ARBA" id="ARBA00004651"/>
    </source>
</evidence>
<feature type="transmembrane region" description="Helical" evidence="7">
    <location>
        <begin position="169"/>
        <end position="189"/>
    </location>
</feature>
<feature type="transmembrane region" description="Helical" evidence="7">
    <location>
        <begin position="286"/>
        <end position="306"/>
    </location>
</feature>
<evidence type="ECO:0000256" key="2">
    <source>
        <dbReference type="ARBA" id="ARBA00007430"/>
    </source>
</evidence>
<evidence type="ECO:0000313" key="8">
    <source>
        <dbReference type="EMBL" id="GHG93657.1"/>
    </source>
</evidence>
<dbReference type="Pfam" id="PF13440">
    <property type="entry name" value="Polysacc_synt_3"/>
    <property type="match status" value="1"/>
</dbReference>
<feature type="transmembrane region" description="Helical" evidence="7">
    <location>
        <begin position="245"/>
        <end position="265"/>
    </location>
</feature>
<evidence type="ECO:0000256" key="4">
    <source>
        <dbReference type="ARBA" id="ARBA00022692"/>
    </source>
</evidence>
<keyword evidence="5 7" id="KW-1133">Transmembrane helix</keyword>
<dbReference type="Proteomes" id="UP000611500">
    <property type="component" value="Unassembled WGS sequence"/>
</dbReference>
<dbReference type="GO" id="GO:0005886">
    <property type="term" value="C:plasma membrane"/>
    <property type="evidence" value="ECO:0007669"/>
    <property type="project" value="UniProtKB-SubCell"/>
</dbReference>
<evidence type="ECO:0000313" key="9">
    <source>
        <dbReference type="Proteomes" id="UP000611500"/>
    </source>
</evidence>
<feature type="transmembrane region" description="Helical" evidence="7">
    <location>
        <begin position="412"/>
        <end position="430"/>
    </location>
</feature>
<comment type="subcellular location">
    <subcellularLocation>
        <location evidence="1">Cell membrane</location>
        <topology evidence="1">Multi-pass membrane protein</topology>
    </subcellularLocation>
</comment>
<keyword evidence="6 7" id="KW-0472">Membrane</keyword>
<keyword evidence="4 7" id="KW-0812">Transmembrane</keyword>
<dbReference type="InterPro" id="IPR050833">
    <property type="entry name" value="Poly_Biosynth_Transport"/>
</dbReference>
<dbReference type="AlphaFoldDB" id="A0A8J3H9H5"/>